<dbReference type="InterPro" id="IPR011600">
    <property type="entry name" value="Pept_C14_caspase"/>
</dbReference>
<dbReference type="Proteomes" id="UP000280197">
    <property type="component" value="Chromosome"/>
</dbReference>
<dbReference type="GO" id="GO:0004197">
    <property type="term" value="F:cysteine-type endopeptidase activity"/>
    <property type="evidence" value="ECO:0007669"/>
    <property type="project" value="InterPro"/>
</dbReference>
<dbReference type="PANTHER" id="PTHR48104:SF30">
    <property type="entry name" value="METACASPASE-1"/>
    <property type="match status" value="1"/>
</dbReference>
<reference evidence="2 3" key="1">
    <citation type="submission" date="2018-12" db="EMBL/GenBank/DDBJ databases">
        <authorList>
            <person name="Li K."/>
        </authorList>
    </citation>
    <scope>NUCLEOTIDE SEQUENCE [LARGE SCALE GENOMIC DNA]</scope>
    <source>
        <strain evidence="3">CR22</strain>
    </source>
</reference>
<evidence type="ECO:0000313" key="2">
    <source>
        <dbReference type="EMBL" id="AZP21277.1"/>
    </source>
</evidence>
<dbReference type="RefSeq" id="WP_126275124.1">
    <property type="nucleotide sequence ID" value="NZ_CP034463.1"/>
</dbReference>
<dbReference type="Pfam" id="PF00656">
    <property type="entry name" value="Peptidase_C14"/>
    <property type="match status" value="1"/>
</dbReference>
<dbReference type="Gene3D" id="3.40.50.1460">
    <property type="match status" value="1"/>
</dbReference>
<evidence type="ECO:0000259" key="1">
    <source>
        <dbReference type="Pfam" id="PF00656"/>
    </source>
</evidence>
<dbReference type="EMBL" id="CP034463">
    <property type="protein sequence ID" value="AZP21277.1"/>
    <property type="molecule type" value="Genomic_DNA"/>
</dbReference>
<dbReference type="KEGG" id="saqu:EJC51_37530"/>
<dbReference type="GO" id="GO:0006508">
    <property type="term" value="P:proteolysis"/>
    <property type="evidence" value="ECO:0007669"/>
    <property type="project" value="InterPro"/>
</dbReference>
<organism evidence="2 3">
    <name type="scientific">Streptomyces aquilus</name>
    <dbReference type="NCBI Taxonomy" id="2548456"/>
    <lineage>
        <taxon>Bacteria</taxon>
        <taxon>Bacillati</taxon>
        <taxon>Actinomycetota</taxon>
        <taxon>Actinomycetes</taxon>
        <taxon>Kitasatosporales</taxon>
        <taxon>Streptomycetaceae</taxon>
        <taxon>Streptomyces</taxon>
    </lineage>
</organism>
<proteinExistence type="predicted"/>
<evidence type="ECO:0000313" key="3">
    <source>
        <dbReference type="Proteomes" id="UP000280197"/>
    </source>
</evidence>
<accession>A0A3S9IA96</accession>
<sequence>MRTVYALFVGIDDYPGRHRLRGCVNDAREAERWLRRQTGALTPVVKALHDKEASRAAVLAAVERHLGQCGRDDTALFWFSGHGSEYRTDDPREATGWAQALVCQDSLGPGGRPMLQDSELGALLDGIAAHGSHVLAVLDCCHAGGATRDLGFGPPGGTGRGVDWQPWWRIPARVREAGGADAEAARHVLLAACRPDERAHENDIDGRYRGYFSHALLGALDRLGPAAAYGALHALAEEGVRARTPFQHPQLRGPENGGFLSGDPVSAGPFLLRHTTSGWEVNCGRAHGLRAAGAEFTLMGGLASRKVVVRHVLPESCLVDPDGWQPGPRDRHLAHPVTPTALAFTPAAVTLAGDAGAVRLLSAAMAPVPVLADGGEGLPLRVDVAGGWARVSGGAGYPVPDLPLRTRADAERVVDCLAHLARWHHILELHNPDALLSSLVRVTVEGTSAGRVEHCADGEIVCGYTPDGREPQVMVRVHNDSHRQLWCVLLDLTDGYACSPHLYEGEFVAPGKAGSARHGEPVWLRLPPGRALLRGAFARDWLKVIVTENELNLAPFRLPAWPPTGPAAGPRESEAGGDGGLLRLTSPVHRRDAGGPAGHVGRWGTAQVVVRTQVT</sequence>
<dbReference type="AlphaFoldDB" id="A0A3S9IA96"/>
<name>A0A3S9IA96_9ACTN</name>
<dbReference type="InterPro" id="IPR050452">
    <property type="entry name" value="Metacaspase"/>
</dbReference>
<dbReference type="PANTHER" id="PTHR48104">
    <property type="entry name" value="METACASPASE-4"/>
    <property type="match status" value="1"/>
</dbReference>
<protein>
    <submittedName>
        <fullName evidence="2">Caspase family protein</fullName>
    </submittedName>
</protein>
<feature type="domain" description="Peptidase C14 caspase" evidence="1">
    <location>
        <begin position="5"/>
        <end position="249"/>
    </location>
</feature>
<keyword evidence="3" id="KW-1185">Reference proteome</keyword>
<gene>
    <name evidence="2" type="ORF">EJC51_37530</name>
</gene>
<dbReference type="GO" id="GO:0005737">
    <property type="term" value="C:cytoplasm"/>
    <property type="evidence" value="ECO:0007669"/>
    <property type="project" value="TreeGrafter"/>
</dbReference>